<proteinExistence type="predicted"/>
<dbReference type="EMBL" id="LR593886">
    <property type="protein sequence ID" value="VTR93245.1"/>
    <property type="molecule type" value="Genomic_DNA"/>
</dbReference>
<accession>A0A6P2CYP5</accession>
<keyword evidence="1" id="KW-0732">Signal</keyword>
<keyword evidence="3" id="KW-1185">Reference proteome</keyword>
<protein>
    <recommendedName>
        <fullName evidence="4">Lipocalin-like domain-containing protein</fullName>
    </recommendedName>
</protein>
<evidence type="ECO:0000313" key="3">
    <source>
        <dbReference type="Proteomes" id="UP000464178"/>
    </source>
</evidence>
<dbReference type="KEGG" id="gms:SOIL9_44690"/>
<evidence type="ECO:0000313" key="2">
    <source>
        <dbReference type="EMBL" id="VTR93245.1"/>
    </source>
</evidence>
<dbReference type="AlphaFoldDB" id="A0A6P2CYP5"/>
<reference evidence="2 3" key="1">
    <citation type="submission" date="2019-05" db="EMBL/GenBank/DDBJ databases">
        <authorList>
            <consortium name="Science for Life Laboratories"/>
        </authorList>
    </citation>
    <scope>NUCLEOTIDE SEQUENCE [LARGE SCALE GENOMIC DNA]</scope>
    <source>
        <strain evidence="2">Soil9</strain>
    </source>
</reference>
<gene>
    <name evidence="2" type="ORF">SOIL9_44690</name>
</gene>
<dbReference type="Proteomes" id="UP000464178">
    <property type="component" value="Chromosome"/>
</dbReference>
<name>A0A6P2CYP5_9BACT</name>
<sequence length="125" mass="13663">MRQLLHVAVTVLALAALGAAPVPKHLMKEEKVAPAKVVGKWVPKERPELGTVEYTKDGRLVMNCTASENAFVVEGTYKIEDGKLTETLNNAGPSPPRVITKLTDTELVITNAKGEDWVMVRVKDK</sequence>
<evidence type="ECO:0000256" key="1">
    <source>
        <dbReference type="SAM" id="SignalP"/>
    </source>
</evidence>
<feature type="chain" id="PRO_5027039208" description="Lipocalin-like domain-containing protein" evidence="1">
    <location>
        <begin position="20"/>
        <end position="125"/>
    </location>
</feature>
<feature type="signal peptide" evidence="1">
    <location>
        <begin position="1"/>
        <end position="19"/>
    </location>
</feature>
<evidence type="ECO:0008006" key="4">
    <source>
        <dbReference type="Google" id="ProtNLM"/>
    </source>
</evidence>
<dbReference type="RefSeq" id="WP_162668008.1">
    <property type="nucleotide sequence ID" value="NZ_LR593886.1"/>
</dbReference>
<organism evidence="2 3">
    <name type="scientific">Gemmata massiliana</name>
    <dbReference type="NCBI Taxonomy" id="1210884"/>
    <lineage>
        <taxon>Bacteria</taxon>
        <taxon>Pseudomonadati</taxon>
        <taxon>Planctomycetota</taxon>
        <taxon>Planctomycetia</taxon>
        <taxon>Gemmatales</taxon>
        <taxon>Gemmataceae</taxon>
        <taxon>Gemmata</taxon>
    </lineage>
</organism>